<sequence length="168" mass="18107">MFNFFKKEKGSIDTQSAVFAPADGDVQDISRSSDPVFSAKTMGDGFVIMPTSGKLFAPVSGRVTLVANTKHALTIQTANGVDVFLHFGIDTVNLFGKPFDLRVKKGDQVTAKSTLGSMDIGQIRAAGLSAEVLVIFVKSEGKNMIVKRAESHKKHGDLIGQYTVNKEK</sequence>
<keyword evidence="5" id="KW-0598">Phosphotransferase system</keyword>
<evidence type="ECO:0000256" key="2">
    <source>
        <dbReference type="ARBA" id="ARBA00022448"/>
    </source>
</evidence>
<evidence type="ECO:0000256" key="3">
    <source>
        <dbReference type="ARBA" id="ARBA00022597"/>
    </source>
</evidence>
<evidence type="ECO:0000259" key="7">
    <source>
        <dbReference type="PROSITE" id="PS51093"/>
    </source>
</evidence>
<dbReference type="InterPro" id="IPR001127">
    <property type="entry name" value="PTS_EIIA_1_perm"/>
</dbReference>
<dbReference type="InterPro" id="IPR011055">
    <property type="entry name" value="Dup_hybrid_motif"/>
</dbReference>
<name>A0NKF4_OENOE</name>
<accession>A0NKF4</accession>
<keyword evidence="4" id="KW-0808">Transferase</keyword>
<protein>
    <submittedName>
        <fullName evidence="8">PTS system, glucose/sucrose specific IIA subunit</fullName>
    </submittedName>
</protein>
<dbReference type="SUPFAM" id="SSF51261">
    <property type="entry name" value="Duplicated hybrid motif"/>
    <property type="match status" value="1"/>
</dbReference>
<evidence type="ECO:0000256" key="4">
    <source>
        <dbReference type="ARBA" id="ARBA00022679"/>
    </source>
</evidence>
<feature type="domain" description="PTS EIIA type-1" evidence="7">
    <location>
        <begin position="34"/>
        <end position="138"/>
    </location>
</feature>
<reference evidence="8 9" key="1">
    <citation type="submission" date="2006-11" db="EMBL/GenBank/DDBJ databases">
        <authorList>
            <consortium name="Laboratoire de Microbiologie (Universite Bourgogne)"/>
            <consortium name="GENOME Express"/>
            <consortium name="UMR Oenologie Ampelologie (Universite Bordeaux 2)"/>
            <person name="Guzzo J."/>
        </authorList>
    </citation>
    <scope>NUCLEOTIDE SEQUENCE [LARGE SCALE GENOMIC DNA]</scope>
    <source>
        <strain evidence="8 9">ATCC BAA-1163</strain>
    </source>
</reference>
<dbReference type="GO" id="GO:0016301">
    <property type="term" value="F:kinase activity"/>
    <property type="evidence" value="ECO:0007669"/>
    <property type="project" value="UniProtKB-KW"/>
</dbReference>
<dbReference type="InterPro" id="IPR050890">
    <property type="entry name" value="PTS_EIIA_component"/>
</dbReference>
<dbReference type="PROSITE" id="PS00371">
    <property type="entry name" value="PTS_EIIA_TYPE_1_HIS"/>
    <property type="match status" value="1"/>
</dbReference>
<dbReference type="PANTHER" id="PTHR45008">
    <property type="entry name" value="PTS SYSTEM GLUCOSE-SPECIFIC EIIA COMPONENT"/>
    <property type="match status" value="1"/>
</dbReference>
<evidence type="ECO:0000256" key="5">
    <source>
        <dbReference type="ARBA" id="ARBA00022683"/>
    </source>
</evidence>
<dbReference type="Pfam" id="PF00358">
    <property type="entry name" value="PTS_EIIA_1"/>
    <property type="match status" value="1"/>
</dbReference>
<dbReference type="AlphaFoldDB" id="A0NKF4"/>
<dbReference type="EMBL" id="AAUV01000058">
    <property type="protein sequence ID" value="EAV39007.1"/>
    <property type="molecule type" value="Genomic_DNA"/>
</dbReference>
<evidence type="ECO:0000313" key="9">
    <source>
        <dbReference type="Proteomes" id="UP000003346"/>
    </source>
</evidence>
<evidence type="ECO:0000313" key="8">
    <source>
        <dbReference type="EMBL" id="EAV39007.1"/>
    </source>
</evidence>
<dbReference type="PANTHER" id="PTHR45008:SF1">
    <property type="entry name" value="PTS SYSTEM GLUCOSE-SPECIFIC EIIA COMPONENT"/>
    <property type="match status" value="1"/>
</dbReference>
<evidence type="ECO:0000256" key="1">
    <source>
        <dbReference type="ARBA" id="ARBA00004496"/>
    </source>
</evidence>
<evidence type="ECO:0000256" key="6">
    <source>
        <dbReference type="ARBA" id="ARBA00022777"/>
    </source>
</evidence>
<comment type="caution">
    <text evidence="8">The sequence shown here is derived from an EMBL/GenBank/DDBJ whole genome shotgun (WGS) entry which is preliminary data.</text>
</comment>
<dbReference type="NCBIfam" id="TIGR00830">
    <property type="entry name" value="PTBA"/>
    <property type="match status" value="1"/>
</dbReference>
<dbReference type="Proteomes" id="UP000003346">
    <property type="component" value="Unassembled WGS sequence"/>
</dbReference>
<dbReference type="GO" id="GO:0005737">
    <property type="term" value="C:cytoplasm"/>
    <property type="evidence" value="ECO:0007669"/>
    <property type="project" value="UniProtKB-SubCell"/>
</dbReference>
<proteinExistence type="predicted"/>
<dbReference type="Gene3D" id="2.70.70.10">
    <property type="entry name" value="Glucose Permease (Domain IIA)"/>
    <property type="match status" value="1"/>
</dbReference>
<dbReference type="HOGENOM" id="CLU_012312_5_1_9"/>
<gene>
    <name evidence="8" type="ORF">OENOO_63038</name>
</gene>
<dbReference type="GO" id="GO:0009401">
    <property type="term" value="P:phosphoenolpyruvate-dependent sugar phosphotransferase system"/>
    <property type="evidence" value="ECO:0007669"/>
    <property type="project" value="UniProtKB-KW"/>
</dbReference>
<keyword evidence="6" id="KW-0418">Kinase</keyword>
<comment type="subcellular location">
    <subcellularLocation>
        <location evidence="1">Cytoplasm</location>
    </subcellularLocation>
</comment>
<keyword evidence="2" id="KW-0813">Transport</keyword>
<organism evidence="8 9">
    <name type="scientific">Oenococcus oeni ATCC BAA-1163</name>
    <dbReference type="NCBI Taxonomy" id="379360"/>
    <lineage>
        <taxon>Bacteria</taxon>
        <taxon>Bacillati</taxon>
        <taxon>Bacillota</taxon>
        <taxon>Bacilli</taxon>
        <taxon>Lactobacillales</taxon>
        <taxon>Lactobacillaceae</taxon>
        <taxon>Oenococcus</taxon>
    </lineage>
</organism>
<keyword evidence="3" id="KW-0762">Sugar transport</keyword>
<dbReference type="PROSITE" id="PS51093">
    <property type="entry name" value="PTS_EIIA_TYPE_1"/>
    <property type="match status" value="1"/>
</dbReference>